<keyword evidence="2" id="KW-1185">Reference proteome</keyword>
<reference evidence="1 2" key="1">
    <citation type="submission" date="2020-11" db="EMBL/GenBank/DDBJ databases">
        <title>Actinomyces sp. ZJ750.</title>
        <authorList>
            <person name="Zhou J."/>
        </authorList>
    </citation>
    <scope>NUCLEOTIDE SEQUENCE [LARGE SCALE GENOMIC DNA]</scope>
    <source>
        <strain evidence="1 2">ZJ750</strain>
    </source>
</reference>
<organism evidence="1 2">
    <name type="scientific">Actinomyces respiraculi</name>
    <dbReference type="NCBI Taxonomy" id="2744574"/>
    <lineage>
        <taxon>Bacteria</taxon>
        <taxon>Bacillati</taxon>
        <taxon>Actinomycetota</taxon>
        <taxon>Actinomycetes</taxon>
        <taxon>Actinomycetales</taxon>
        <taxon>Actinomycetaceae</taxon>
        <taxon>Actinomyces</taxon>
    </lineage>
</organism>
<evidence type="ECO:0000313" key="2">
    <source>
        <dbReference type="Proteomes" id="UP000594637"/>
    </source>
</evidence>
<accession>A0A7T0LIP1</accession>
<sequence length="73" mass="8373">MTITTIKVDSTTRDRLRSYAARQGLTMDAALRQMTEVAEREQRLAQLRTEIEANPPDASYVAELKDWESDAWT</sequence>
<dbReference type="RefSeq" id="WP_166854992.1">
    <property type="nucleotide sequence ID" value="NZ_CP063989.1"/>
</dbReference>
<dbReference type="AlphaFoldDB" id="A0A7T0LIP1"/>
<dbReference type="Proteomes" id="UP000594637">
    <property type="component" value="Chromosome"/>
</dbReference>
<dbReference type="KEGG" id="arep:ID810_06130"/>
<gene>
    <name evidence="1" type="ORF">ID810_06130</name>
</gene>
<dbReference type="EMBL" id="CP063989">
    <property type="protein sequence ID" value="QPL04417.1"/>
    <property type="molecule type" value="Genomic_DNA"/>
</dbReference>
<evidence type="ECO:0000313" key="1">
    <source>
        <dbReference type="EMBL" id="QPL04417.1"/>
    </source>
</evidence>
<protein>
    <submittedName>
        <fullName evidence="1">Uncharacterized protein</fullName>
    </submittedName>
</protein>
<proteinExistence type="predicted"/>
<name>A0A7T0LIP1_9ACTO</name>